<dbReference type="GO" id="GO:0009294">
    <property type="term" value="P:DNA-mediated transformation"/>
    <property type="evidence" value="ECO:0007669"/>
    <property type="project" value="InterPro"/>
</dbReference>
<evidence type="ECO:0000256" key="1">
    <source>
        <dbReference type="ARBA" id="ARBA00006525"/>
    </source>
</evidence>
<dbReference type="PANTHER" id="PTHR43022">
    <property type="entry name" value="PROTEIN SMF"/>
    <property type="match status" value="1"/>
</dbReference>
<dbReference type="EMBL" id="JAMQKB010000002">
    <property type="protein sequence ID" value="MDC3423590.1"/>
    <property type="molecule type" value="Genomic_DNA"/>
</dbReference>
<dbReference type="RefSeq" id="WP_272435322.1">
    <property type="nucleotide sequence ID" value="NZ_JAMQKB010000002.1"/>
</dbReference>
<comment type="similarity">
    <text evidence="1">Belongs to the DprA/Smf family.</text>
</comment>
<protein>
    <submittedName>
        <fullName evidence="3">DNA-processing protein DprA</fullName>
    </submittedName>
</protein>
<dbReference type="Pfam" id="PF02481">
    <property type="entry name" value="DNA_processg_A"/>
    <property type="match status" value="1"/>
</dbReference>
<name>A0A9X3WPU1_9BACI</name>
<sequence>MNKRIRLIHLHRARGATRPLIRRILKKDPTLEHLYHWPISSFTHNFSLPSSRATQLYQDLHDKQLLSTIFQDMKTYKIITLFDEQYPKILRTIIDPPFVLYATGDVSILQSHPSLSVVGTRNPTKEAMQKMTFLLKPLIEYGFTIVSGMAMGIDGLAHRITMSYSGRTIAVLGGGFEHIYPKGHQGLFQQLASTQLVLSEYAPHVPPQKFHFPERNRIISGLSFGTLVVEAKDKSGSLITVDQALEQGREAYAVPGSILSPQSSGCHKMILDGAKLVQNTHEIISDWNDLQDKWSRILSDNEENDALFMT</sequence>
<dbReference type="AlphaFoldDB" id="A0A9X3WPU1"/>
<gene>
    <name evidence="3" type="primary">dprA</name>
    <name evidence="3" type="ORF">NC797_03585</name>
</gene>
<accession>A0A9X3WPU1</accession>
<feature type="domain" description="Smf/DprA SLOG" evidence="2">
    <location>
        <begin position="77"/>
        <end position="287"/>
    </location>
</feature>
<evidence type="ECO:0000259" key="2">
    <source>
        <dbReference type="Pfam" id="PF02481"/>
    </source>
</evidence>
<dbReference type="Gene3D" id="3.40.50.450">
    <property type="match status" value="1"/>
</dbReference>
<dbReference type="SUPFAM" id="SSF102405">
    <property type="entry name" value="MCP/YpsA-like"/>
    <property type="match status" value="1"/>
</dbReference>
<organism evidence="3 4">
    <name type="scientific">Terrihalobacillus insolitus</name>
    <dbReference type="NCBI Taxonomy" id="2950438"/>
    <lineage>
        <taxon>Bacteria</taxon>
        <taxon>Bacillati</taxon>
        <taxon>Bacillota</taxon>
        <taxon>Bacilli</taxon>
        <taxon>Bacillales</taxon>
        <taxon>Bacillaceae</taxon>
        <taxon>Terrihalobacillus</taxon>
    </lineage>
</organism>
<proteinExistence type="inferred from homology"/>
<reference evidence="3" key="1">
    <citation type="submission" date="2022-06" db="EMBL/GenBank/DDBJ databases">
        <title>Aquibacillus sp. a new bacterium isolated from soil saline samples.</title>
        <authorList>
            <person name="Galisteo C."/>
            <person name="De La Haba R."/>
            <person name="Sanchez-Porro C."/>
            <person name="Ventosa A."/>
        </authorList>
    </citation>
    <scope>NUCLEOTIDE SEQUENCE</scope>
    <source>
        <strain evidence="3">3ASR75-11</strain>
    </source>
</reference>
<dbReference type="InterPro" id="IPR057666">
    <property type="entry name" value="DrpA_SLOG"/>
</dbReference>
<dbReference type="Proteomes" id="UP001145050">
    <property type="component" value="Unassembled WGS sequence"/>
</dbReference>
<dbReference type="PANTHER" id="PTHR43022:SF1">
    <property type="entry name" value="PROTEIN SMF"/>
    <property type="match status" value="1"/>
</dbReference>
<evidence type="ECO:0000313" key="4">
    <source>
        <dbReference type="Proteomes" id="UP001145050"/>
    </source>
</evidence>
<comment type="caution">
    <text evidence="3">The sequence shown here is derived from an EMBL/GenBank/DDBJ whole genome shotgun (WGS) entry which is preliminary data.</text>
</comment>
<dbReference type="NCBIfam" id="TIGR00732">
    <property type="entry name" value="dprA"/>
    <property type="match status" value="1"/>
</dbReference>
<keyword evidence="4" id="KW-1185">Reference proteome</keyword>
<dbReference type="InterPro" id="IPR003488">
    <property type="entry name" value="DprA"/>
</dbReference>
<evidence type="ECO:0000313" key="3">
    <source>
        <dbReference type="EMBL" id="MDC3423590.1"/>
    </source>
</evidence>